<keyword evidence="3" id="KW-1185">Reference proteome</keyword>
<dbReference type="OrthoDB" id="4505949at2"/>
<dbReference type="EMBL" id="CP004354">
    <property type="protein sequence ID" value="AGG66188.1"/>
    <property type="molecule type" value="Genomic_DNA"/>
</dbReference>
<proteinExistence type="predicted"/>
<feature type="transmembrane region" description="Helical" evidence="1">
    <location>
        <begin position="57"/>
        <end position="75"/>
    </location>
</feature>
<evidence type="ECO:0000313" key="3">
    <source>
        <dbReference type="Proteomes" id="UP000011760"/>
    </source>
</evidence>
<dbReference type="eggNOG" id="ENOG502Z8PQ">
    <property type="taxonomic scope" value="Bacteria"/>
</dbReference>
<keyword evidence="1" id="KW-0812">Transmembrane</keyword>
<dbReference type="KEGG" id="ccn:H924_03700"/>
<dbReference type="Proteomes" id="UP000011760">
    <property type="component" value="Chromosome"/>
</dbReference>
<keyword evidence="1" id="KW-0472">Membrane</keyword>
<dbReference type="RefSeq" id="WP_015650626.1">
    <property type="nucleotide sequence ID" value="NC_020506.1"/>
</dbReference>
<accession>M1UXW5</accession>
<dbReference type="STRING" id="1121353.H924_03700"/>
<reference evidence="2 3" key="1">
    <citation type="submission" date="2013-02" db="EMBL/GenBank/DDBJ databases">
        <title>The complete genome sequence of Corynebacterium callunae DSM 20147.</title>
        <authorList>
            <person name="Ruckert C."/>
            <person name="Albersmeier A."/>
            <person name="Kalinowski J."/>
        </authorList>
    </citation>
    <scope>NUCLEOTIDE SEQUENCE [LARGE SCALE GENOMIC DNA]</scope>
    <source>
        <strain evidence="2 3">DSM 20147</strain>
    </source>
</reference>
<name>M1UXW5_9CORY</name>
<gene>
    <name evidence="2" type="ORF">H924_03700</name>
</gene>
<dbReference type="HOGENOM" id="CLU_041274_0_0_11"/>
<keyword evidence="1" id="KW-1133">Transmembrane helix</keyword>
<evidence type="ECO:0000313" key="2">
    <source>
        <dbReference type="EMBL" id="AGG66188.1"/>
    </source>
</evidence>
<feature type="transmembrane region" description="Helical" evidence="1">
    <location>
        <begin position="31"/>
        <end position="51"/>
    </location>
</feature>
<dbReference type="InterPro" id="IPR049978">
    <property type="entry name" value="SCO6880-like"/>
</dbReference>
<sequence length="496" mass="54265">MQDKFTADEAVQYSLGQPSVRTGLGGFSMKATAIIAVGFISFLVLQLMGLAKWGFTLVLPLTIVCAVVVSVKWAGRSLAETVQLMWQDQRRKRAGGHLYFSGIGSRVPLGQRKLPGLLARTEMLEGIDTSGHKFGVILDRPRRDATVVFDCQLTGQTAMTQAERNAQTAEWSHWLAGLSLAGNIKHAVIVIGSYPGTGELISHEVQSLISPTAPMVAQTIMREAAQAVSVGIPEVYAHISVTYHVERDMLTEDSFLHQLSTAIAPMYESLTWAGILAHPMSATDITARAHVLFNPASEQDFEQMVVDNENHGLNWDDAGPSSAITLPGVYHHDGCASVTWEMKDAPRSSFEDTLLHKLIQPHDRLDRKRVALVYRPYESGTGASRVEDEHRDAMVAANSSKKLTSASAEMRLEHTDAARRAQSKGAQLGRYSMFVTATTDDPSDLRRISTEVVHLASSSSIRLQVMKRQQDVGFQISCGLGQVPWDKATTSKIIGE</sequence>
<dbReference type="NCBIfam" id="NF042935">
    <property type="entry name" value="SCO6880_fam"/>
    <property type="match status" value="1"/>
</dbReference>
<dbReference type="AlphaFoldDB" id="M1UXW5"/>
<organism evidence="2 3">
    <name type="scientific">Corynebacterium callunae DSM 20147</name>
    <dbReference type="NCBI Taxonomy" id="1121353"/>
    <lineage>
        <taxon>Bacteria</taxon>
        <taxon>Bacillati</taxon>
        <taxon>Actinomycetota</taxon>
        <taxon>Actinomycetes</taxon>
        <taxon>Mycobacteriales</taxon>
        <taxon>Corynebacteriaceae</taxon>
        <taxon>Corynebacterium</taxon>
    </lineage>
</organism>
<dbReference type="PATRIC" id="fig|1121353.3.peg.761"/>
<protein>
    <recommendedName>
        <fullName evidence="4">Integral membrane protein</fullName>
    </recommendedName>
</protein>
<evidence type="ECO:0008006" key="4">
    <source>
        <dbReference type="Google" id="ProtNLM"/>
    </source>
</evidence>
<evidence type="ECO:0000256" key="1">
    <source>
        <dbReference type="SAM" id="Phobius"/>
    </source>
</evidence>